<dbReference type="PANTHER" id="PTHR23037">
    <property type="entry name" value="CYTOKINE RECEPTOR"/>
    <property type="match status" value="1"/>
</dbReference>
<dbReference type="Proteomes" id="UP000265000">
    <property type="component" value="Unplaced"/>
</dbReference>
<accession>A0A3Q2PIC1</accession>
<keyword evidence="2 8" id="KW-0812">Transmembrane</keyword>
<evidence type="ECO:0000313" key="11">
    <source>
        <dbReference type="Proteomes" id="UP000265000"/>
    </source>
</evidence>
<evidence type="ECO:0000256" key="5">
    <source>
        <dbReference type="ARBA" id="ARBA00023136"/>
    </source>
</evidence>
<protein>
    <submittedName>
        <fullName evidence="10">Interleukin 13 receptor, alpha 2</fullName>
    </submittedName>
</protein>
<keyword evidence="3" id="KW-0732">Signal</keyword>
<dbReference type="InterPro" id="IPR013783">
    <property type="entry name" value="Ig-like_fold"/>
</dbReference>
<evidence type="ECO:0000256" key="4">
    <source>
        <dbReference type="ARBA" id="ARBA00022989"/>
    </source>
</evidence>
<sequence>MSHEHVFCHAMITIIIINNTNNDDKDYICYRCPLHFAVDPPEDLHAVLDPGRFGHLEITWRSPSSLMNLTNCHLQYQLEYFNTYKNKREVLRTPQRTYSAQFDLSKDVQARVFTILNGACTNNTMIKSKDYNEMVLHPPRTGIQDTEAKEFICVYYNMENLECSWRRSVKTPAGAQQRLYFWHKSLKQAVECPSYVLSGGVRKGCTFMGKPLPAFTDIYFCVNGSSPEGPLKPTFFSLQVQNQVKASAPDKLSLQTSSDKQLELRWENPAWKLSVQCLEWEVRHHRVGAEKIHSKPIHTESPRLTLPLSSSNERNCFKVRSRVSLHCVDHSFWSDWSHEACHPVLKTIEATPEPELNFASFYIYIAVAIIATLVVSLCVWATVNMMKSPPEKTVDSLIAKLLPKKLRPGVSKIFSGKKTCNDVII</sequence>
<dbReference type="Ensembl" id="ENSFHET00000020257.1">
    <property type="protein sequence ID" value="ENSFHEP00000012866.1"/>
    <property type="gene ID" value="ENSFHEG00000014321.1"/>
</dbReference>
<dbReference type="Pfam" id="PF09240">
    <property type="entry name" value="IL6Ra-bind"/>
    <property type="match status" value="1"/>
</dbReference>
<dbReference type="PROSITE" id="PS50853">
    <property type="entry name" value="FN3"/>
    <property type="match status" value="1"/>
</dbReference>
<keyword evidence="6" id="KW-0675">Receptor</keyword>
<evidence type="ECO:0000256" key="3">
    <source>
        <dbReference type="ARBA" id="ARBA00022729"/>
    </source>
</evidence>
<dbReference type="SUPFAM" id="SSF49265">
    <property type="entry name" value="Fibronectin type III"/>
    <property type="match status" value="2"/>
</dbReference>
<evidence type="ECO:0000313" key="10">
    <source>
        <dbReference type="Ensembl" id="ENSFHEP00000012866.1"/>
    </source>
</evidence>
<dbReference type="STRING" id="8078.ENSFHEP00000012866"/>
<dbReference type="AlphaFoldDB" id="A0A3Q2PIC1"/>
<dbReference type="GO" id="GO:0004896">
    <property type="term" value="F:cytokine receptor activity"/>
    <property type="evidence" value="ECO:0007669"/>
    <property type="project" value="TreeGrafter"/>
</dbReference>
<evidence type="ECO:0000259" key="9">
    <source>
        <dbReference type="PROSITE" id="PS50853"/>
    </source>
</evidence>
<dbReference type="PANTHER" id="PTHR23037:SF45">
    <property type="entry name" value="INTERLEUKIN 13 RECEPTOR SUBUNIT ALPHA 2"/>
    <property type="match status" value="1"/>
</dbReference>
<evidence type="ECO:0000256" key="7">
    <source>
        <dbReference type="ARBA" id="ARBA00023180"/>
    </source>
</evidence>
<evidence type="ECO:0000256" key="8">
    <source>
        <dbReference type="SAM" id="Phobius"/>
    </source>
</evidence>
<feature type="transmembrane region" description="Helical" evidence="8">
    <location>
        <begin position="361"/>
        <end position="383"/>
    </location>
</feature>
<dbReference type="Gene3D" id="2.60.40.10">
    <property type="entry name" value="Immunoglobulins"/>
    <property type="match status" value="3"/>
</dbReference>
<proteinExistence type="predicted"/>
<evidence type="ECO:0000256" key="2">
    <source>
        <dbReference type="ARBA" id="ARBA00022692"/>
    </source>
</evidence>
<keyword evidence="4 8" id="KW-1133">Transmembrane helix</keyword>
<feature type="domain" description="Fibronectin type-III" evidence="9">
    <location>
        <begin position="248"/>
        <end position="344"/>
    </location>
</feature>
<dbReference type="InterPro" id="IPR015321">
    <property type="entry name" value="TypeI_recpt_CBD"/>
</dbReference>
<name>A0A3Q2PIC1_FUNHE</name>
<keyword evidence="5 8" id="KW-0472">Membrane</keyword>
<dbReference type="InterPro" id="IPR036116">
    <property type="entry name" value="FN3_sf"/>
</dbReference>
<evidence type="ECO:0000256" key="1">
    <source>
        <dbReference type="ARBA" id="ARBA00004479"/>
    </source>
</evidence>
<reference evidence="10" key="2">
    <citation type="submission" date="2025-09" db="UniProtKB">
        <authorList>
            <consortium name="Ensembl"/>
        </authorList>
    </citation>
    <scope>IDENTIFICATION</scope>
</reference>
<dbReference type="GO" id="GO:0009897">
    <property type="term" value="C:external side of plasma membrane"/>
    <property type="evidence" value="ECO:0007669"/>
    <property type="project" value="TreeGrafter"/>
</dbReference>
<keyword evidence="11" id="KW-1185">Reference proteome</keyword>
<evidence type="ECO:0000256" key="6">
    <source>
        <dbReference type="ARBA" id="ARBA00023170"/>
    </source>
</evidence>
<comment type="subcellular location">
    <subcellularLocation>
        <location evidence="1">Membrane</location>
        <topology evidence="1">Single-pass type I membrane protein</topology>
    </subcellularLocation>
</comment>
<organism evidence="10 11">
    <name type="scientific">Fundulus heteroclitus</name>
    <name type="common">Killifish</name>
    <name type="synonym">Mummichog</name>
    <dbReference type="NCBI Taxonomy" id="8078"/>
    <lineage>
        <taxon>Eukaryota</taxon>
        <taxon>Metazoa</taxon>
        <taxon>Chordata</taxon>
        <taxon>Craniata</taxon>
        <taxon>Vertebrata</taxon>
        <taxon>Euteleostomi</taxon>
        <taxon>Actinopterygii</taxon>
        <taxon>Neopterygii</taxon>
        <taxon>Teleostei</taxon>
        <taxon>Neoteleostei</taxon>
        <taxon>Acanthomorphata</taxon>
        <taxon>Ovalentaria</taxon>
        <taxon>Atherinomorphae</taxon>
        <taxon>Cyprinodontiformes</taxon>
        <taxon>Fundulidae</taxon>
        <taxon>Fundulus</taxon>
    </lineage>
</organism>
<dbReference type="InterPro" id="IPR003961">
    <property type="entry name" value="FN3_dom"/>
</dbReference>
<dbReference type="GeneTree" id="ENSGT00940000159971"/>
<reference evidence="10" key="1">
    <citation type="submission" date="2025-08" db="UniProtKB">
        <authorList>
            <consortium name="Ensembl"/>
        </authorList>
    </citation>
    <scope>IDENTIFICATION</scope>
</reference>
<keyword evidence="7" id="KW-0325">Glycoprotein</keyword>